<dbReference type="InterPro" id="IPR003690">
    <property type="entry name" value="MTERF"/>
</dbReference>
<evidence type="ECO:0008006" key="7">
    <source>
        <dbReference type="Google" id="ProtNLM"/>
    </source>
</evidence>
<comment type="caution">
    <text evidence="5">The sequence shown here is derived from an EMBL/GenBank/DDBJ whole genome shotgun (WGS) entry which is preliminary data.</text>
</comment>
<dbReference type="EMBL" id="CAXHTB010000003">
    <property type="protein sequence ID" value="CAL0304235.1"/>
    <property type="molecule type" value="Genomic_DNA"/>
</dbReference>
<keyword evidence="6" id="KW-1185">Reference proteome</keyword>
<evidence type="ECO:0000256" key="4">
    <source>
        <dbReference type="SAM" id="MobiDB-lite"/>
    </source>
</evidence>
<proteinExistence type="inferred from homology"/>
<keyword evidence="2" id="KW-0804">Transcription</keyword>
<dbReference type="Proteomes" id="UP001497480">
    <property type="component" value="Unassembled WGS sequence"/>
</dbReference>
<evidence type="ECO:0000313" key="6">
    <source>
        <dbReference type="Proteomes" id="UP001497480"/>
    </source>
</evidence>
<name>A0AAV1W4L0_LUPLU</name>
<accession>A0AAV1W4L0</accession>
<dbReference type="PANTHER" id="PTHR13068">
    <property type="entry name" value="CGI-12 PROTEIN-RELATED"/>
    <property type="match status" value="1"/>
</dbReference>
<comment type="similarity">
    <text evidence="1">Belongs to the mTERF family.</text>
</comment>
<dbReference type="GO" id="GO:0006353">
    <property type="term" value="P:DNA-templated transcription termination"/>
    <property type="evidence" value="ECO:0007669"/>
    <property type="project" value="UniProtKB-KW"/>
</dbReference>
<protein>
    <recommendedName>
        <fullName evidence="7">Transcription termination factor MTERF2, chloroplastic</fullName>
    </recommendedName>
</protein>
<keyword evidence="2" id="KW-0805">Transcription regulation</keyword>
<dbReference type="SMART" id="SM00733">
    <property type="entry name" value="Mterf"/>
    <property type="match status" value="9"/>
</dbReference>
<dbReference type="Gene3D" id="1.25.70.10">
    <property type="entry name" value="Transcription termination factor 3, mitochondrial"/>
    <property type="match status" value="1"/>
</dbReference>
<dbReference type="AlphaFoldDB" id="A0AAV1W4L0"/>
<feature type="region of interest" description="Disordered" evidence="4">
    <location>
        <begin position="67"/>
        <end position="92"/>
    </location>
</feature>
<sequence>MVYSCHKYNLYLLPPYSCIPFKSKSISTIYVSQQNPNEQQQQQQQQQQQHILRKHNSKSTSFLLHHLSQKHDSSQQQQEQLIPKPSDLQDSMPHKEKVQLLELSLVRKRTPQFPGSIYAQSPSDPDVGSSLPPLRTLFQSTSSHIDDDDEIIMRAIEIRRKVTEEVFKEAMMRKGKFGITYTTNLISRLQGFIDFIMIEAANMKKLPEYSHSTFNLRAKTVIEDSQVVPLIRWLKHNSVSYPRIAKLILMSRGKFESIRNRVMWLKSIHVRGDYLGVALVSAGENILQRSNEELDEIVEYLESNGVRKDWMGFVMSRCPQLLSYSLEEVKNRVHFYLDMGLNQKDFGTMVFDYPKVLGYLTMEEMKLKVDYLKEFGLQTKDVGRLLAFKPELMACSIDEQWKPLVKYFYYHGITRDGMRRMLTLKPMVFCIDLEMTIVPKVRFFQDMGVRDDAIGSMLVKFPTLLTYSLYKKIRPVIIFLMTKAGVSERDIAKVVAMGPELLGCSITDKLEVNVKYFLSLGIRLGQLGDMIANFPMLLRYNIDVLRPKYSFLRRTMVRPLEDLIEFPRFFSYSLDGRIIPRHKVLVENQINIKLRYMLACSDEEFNKLVKDLIRKRQSFQSAGITEDTKCQPQ</sequence>
<evidence type="ECO:0000256" key="3">
    <source>
        <dbReference type="ARBA" id="ARBA00022946"/>
    </source>
</evidence>
<gene>
    <name evidence="5" type="ORF">LLUT_LOCUS5295</name>
</gene>
<dbReference type="PANTHER" id="PTHR13068:SF98">
    <property type="entry name" value="TRANSCRIPTION TERMINATION FACTOR MTERF2, CHLOROPLASTIC"/>
    <property type="match status" value="1"/>
</dbReference>
<keyword evidence="3" id="KW-0809">Transit peptide</keyword>
<dbReference type="Pfam" id="PF02536">
    <property type="entry name" value="mTERF"/>
    <property type="match status" value="1"/>
</dbReference>
<dbReference type="GO" id="GO:0003676">
    <property type="term" value="F:nucleic acid binding"/>
    <property type="evidence" value="ECO:0007669"/>
    <property type="project" value="InterPro"/>
</dbReference>
<evidence type="ECO:0000256" key="2">
    <source>
        <dbReference type="ARBA" id="ARBA00022472"/>
    </source>
</evidence>
<keyword evidence="2" id="KW-0806">Transcription termination</keyword>
<dbReference type="InterPro" id="IPR038538">
    <property type="entry name" value="MTERF_sf"/>
</dbReference>
<evidence type="ECO:0000256" key="1">
    <source>
        <dbReference type="ARBA" id="ARBA00007692"/>
    </source>
</evidence>
<reference evidence="5 6" key="1">
    <citation type="submission" date="2024-03" db="EMBL/GenBank/DDBJ databases">
        <authorList>
            <person name="Martinez-Hernandez J."/>
        </authorList>
    </citation>
    <scope>NUCLEOTIDE SEQUENCE [LARGE SCALE GENOMIC DNA]</scope>
</reference>
<evidence type="ECO:0000313" key="5">
    <source>
        <dbReference type="EMBL" id="CAL0304235.1"/>
    </source>
</evidence>
<organism evidence="5 6">
    <name type="scientific">Lupinus luteus</name>
    <name type="common">European yellow lupine</name>
    <dbReference type="NCBI Taxonomy" id="3873"/>
    <lineage>
        <taxon>Eukaryota</taxon>
        <taxon>Viridiplantae</taxon>
        <taxon>Streptophyta</taxon>
        <taxon>Embryophyta</taxon>
        <taxon>Tracheophyta</taxon>
        <taxon>Spermatophyta</taxon>
        <taxon>Magnoliopsida</taxon>
        <taxon>eudicotyledons</taxon>
        <taxon>Gunneridae</taxon>
        <taxon>Pentapetalae</taxon>
        <taxon>rosids</taxon>
        <taxon>fabids</taxon>
        <taxon>Fabales</taxon>
        <taxon>Fabaceae</taxon>
        <taxon>Papilionoideae</taxon>
        <taxon>50 kb inversion clade</taxon>
        <taxon>genistoids sensu lato</taxon>
        <taxon>core genistoids</taxon>
        <taxon>Genisteae</taxon>
        <taxon>Lupinus</taxon>
    </lineage>
</organism>